<comment type="caution">
    <text evidence="1">The sequence shown here is derived from an EMBL/GenBank/DDBJ whole genome shotgun (WGS) entry which is preliminary data.</text>
</comment>
<dbReference type="Proteomes" id="UP001630127">
    <property type="component" value="Unassembled WGS sequence"/>
</dbReference>
<proteinExistence type="predicted"/>
<gene>
    <name evidence="1" type="ORF">ACH5RR_015264</name>
</gene>
<accession>A0ABD2ZVR7</accession>
<dbReference type="AlphaFoldDB" id="A0ABD2ZVR7"/>
<sequence length="83" mass="8982">MKLILRLGRDLLGSASLGGLEGLEEEERFARGTGKGKKEGPEVIKKGELGRGCEGRVARESEGLEWKRIENDGDGASEGIVNW</sequence>
<name>A0ABD2ZVR7_9GENT</name>
<organism evidence="1 2">
    <name type="scientific">Cinchona calisaya</name>
    <dbReference type="NCBI Taxonomy" id="153742"/>
    <lineage>
        <taxon>Eukaryota</taxon>
        <taxon>Viridiplantae</taxon>
        <taxon>Streptophyta</taxon>
        <taxon>Embryophyta</taxon>
        <taxon>Tracheophyta</taxon>
        <taxon>Spermatophyta</taxon>
        <taxon>Magnoliopsida</taxon>
        <taxon>eudicotyledons</taxon>
        <taxon>Gunneridae</taxon>
        <taxon>Pentapetalae</taxon>
        <taxon>asterids</taxon>
        <taxon>lamiids</taxon>
        <taxon>Gentianales</taxon>
        <taxon>Rubiaceae</taxon>
        <taxon>Cinchonoideae</taxon>
        <taxon>Cinchoneae</taxon>
        <taxon>Cinchona</taxon>
    </lineage>
</organism>
<reference evidence="1 2" key="1">
    <citation type="submission" date="2024-11" db="EMBL/GenBank/DDBJ databases">
        <title>A near-complete genome assembly of Cinchona calisaya.</title>
        <authorList>
            <person name="Lian D.C."/>
            <person name="Zhao X.W."/>
            <person name="Wei L."/>
        </authorList>
    </citation>
    <scope>NUCLEOTIDE SEQUENCE [LARGE SCALE GENOMIC DNA]</scope>
    <source>
        <tissue evidence="1">Nenye</tissue>
    </source>
</reference>
<keyword evidence="2" id="KW-1185">Reference proteome</keyword>
<evidence type="ECO:0000313" key="1">
    <source>
        <dbReference type="EMBL" id="KAL3522430.1"/>
    </source>
</evidence>
<protein>
    <submittedName>
        <fullName evidence="1">Uncharacterized protein</fullName>
    </submittedName>
</protein>
<dbReference type="EMBL" id="JBJUIK010000007">
    <property type="protein sequence ID" value="KAL3522430.1"/>
    <property type="molecule type" value="Genomic_DNA"/>
</dbReference>
<evidence type="ECO:0000313" key="2">
    <source>
        <dbReference type="Proteomes" id="UP001630127"/>
    </source>
</evidence>